<dbReference type="Gramene" id="Os12t0223000-01">
    <property type="protein sequence ID" value="Os12t0223000-01"/>
    <property type="gene ID" value="Os12g0223000"/>
</dbReference>
<dbReference type="EMBL" id="AP008218">
    <property type="protein sequence ID" value="BAF29439.1"/>
    <property type="molecule type" value="Genomic_DNA"/>
</dbReference>
<keyword evidence="1" id="KW-1133">Transmembrane helix</keyword>
<protein>
    <submittedName>
        <fullName evidence="2">Os12g0223000 protein</fullName>
    </submittedName>
</protein>
<dbReference type="KEGG" id="dosa:Os12g0223000"/>
<organism evidence="2 3">
    <name type="scientific">Oryza sativa subsp. japonica</name>
    <name type="common">Rice</name>
    <dbReference type="NCBI Taxonomy" id="39947"/>
    <lineage>
        <taxon>Eukaryota</taxon>
        <taxon>Viridiplantae</taxon>
        <taxon>Streptophyta</taxon>
        <taxon>Embryophyta</taxon>
        <taxon>Tracheophyta</taxon>
        <taxon>Spermatophyta</taxon>
        <taxon>Magnoliopsida</taxon>
        <taxon>Liliopsida</taxon>
        <taxon>Poales</taxon>
        <taxon>Poaceae</taxon>
        <taxon>BOP clade</taxon>
        <taxon>Oryzoideae</taxon>
        <taxon>Oryzeae</taxon>
        <taxon>Oryzinae</taxon>
        <taxon>Oryza</taxon>
        <taxon>Oryza sativa</taxon>
    </lineage>
</organism>
<evidence type="ECO:0000313" key="2">
    <source>
        <dbReference type="EMBL" id="BAF29439.1"/>
    </source>
</evidence>
<reference evidence="2 3" key="1">
    <citation type="journal article" date="2005" name="Nature">
        <title>The map-based sequence of the rice genome.</title>
        <authorList>
            <consortium name="International rice genome sequencing project (IRGSP)"/>
            <person name="Matsumoto T."/>
            <person name="Wu J."/>
            <person name="Kanamori H."/>
            <person name="Katayose Y."/>
            <person name="Fujisawa M."/>
            <person name="Namiki N."/>
            <person name="Mizuno H."/>
            <person name="Yamamoto K."/>
            <person name="Antonio B.A."/>
            <person name="Baba T."/>
            <person name="Sakata K."/>
            <person name="Nagamura Y."/>
            <person name="Aoki H."/>
            <person name="Arikawa K."/>
            <person name="Arita K."/>
            <person name="Bito T."/>
            <person name="Chiden Y."/>
            <person name="Fujitsuka N."/>
            <person name="Fukunaka R."/>
            <person name="Hamada M."/>
            <person name="Harada C."/>
            <person name="Hayashi A."/>
            <person name="Hijishita S."/>
            <person name="Honda M."/>
            <person name="Hosokawa S."/>
            <person name="Ichikawa Y."/>
            <person name="Idonuma A."/>
            <person name="Iijima M."/>
            <person name="Ikeda M."/>
            <person name="Ikeno M."/>
            <person name="Ito K."/>
            <person name="Ito S."/>
            <person name="Ito T."/>
            <person name="Ito Y."/>
            <person name="Ito Y."/>
            <person name="Iwabuchi A."/>
            <person name="Kamiya K."/>
            <person name="Karasawa W."/>
            <person name="Kurita K."/>
            <person name="Katagiri S."/>
            <person name="Kikuta A."/>
            <person name="Kobayashi H."/>
            <person name="Kobayashi N."/>
            <person name="Machita K."/>
            <person name="Maehara T."/>
            <person name="Masukawa M."/>
            <person name="Mizubayashi T."/>
            <person name="Mukai Y."/>
            <person name="Nagasaki H."/>
            <person name="Nagata Y."/>
            <person name="Naito S."/>
            <person name="Nakashima M."/>
            <person name="Nakama Y."/>
            <person name="Nakamichi Y."/>
            <person name="Nakamura M."/>
            <person name="Meguro A."/>
            <person name="Negishi M."/>
            <person name="Ohta I."/>
            <person name="Ohta T."/>
            <person name="Okamoto M."/>
            <person name="Ono N."/>
            <person name="Saji S."/>
            <person name="Sakaguchi M."/>
            <person name="Sakai K."/>
            <person name="Shibata M."/>
            <person name="Shimokawa T."/>
            <person name="Song J."/>
            <person name="Takazaki Y."/>
            <person name="Terasawa K."/>
            <person name="Tsugane M."/>
            <person name="Tsuji K."/>
            <person name="Ueda S."/>
            <person name="Waki K."/>
            <person name="Yamagata H."/>
            <person name="Yamamoto M."/>
            <person name="Yamamoto S."/>
            <person name="Yamane H."/>
            <person name="Yoshiki S."/>
            <person name="Yoshihara R."/>
            <person name="Yukawa K."/>
            <person name="Zhong H."/>
            <person name="Yano M."/>
            <person name="Yuan Q."/>
            <person name="Ouyang S."/>
            <person name="Liu J."/>
            <person name="Jones K.M."/>
            <person name="Gansberger K."/>
            <person name="Moffat K."/>
            <person name="Hill J."/>
            <person name="Bera J."/>
            <person name="Fadrosh D."/>
            <person name="Jin S."/>
            <person name="Johri S."/>
            <person name="Kim M."/>
            <person name="Overton L."/>
            <person name="Reardon M."/>
            <person name="Tsitrin T."/>
            <person name="Vuong H."/>
            <person name="Weaver B."/>
            <person name="Ciecko A."/>
            <person name="Tallon L."/>
            <person name="Jackson J."/>
            <person name="Pai G."/>
            <person name="Aken S.V."/>
            <person name="Utterback T."/>
            <person name="Reidmuller S."/>
            <person name="Feldblyum T."/>
            <person name="Hsiao J."/>
            <person name="Zismann V."/>
            <person name="Iobst S."/>
            <person name="de Vazeille A.R."/>
            <person name="Buell C.R."/>
            <person name="Ying K."/>
            <person name="Li Y."/>
            <person name="Lu T."/>
            <person name="Huang Y."/>
            <person name="Zhao Q."/>
            <person name="Feng Q."/>
            <person name="Zhang L."/>
            <person name="Zhu J."/>
            <person name="Weng Q."/>
            <person name="Mu J."/>
            <person name="Lu Y."/>
            <person name="Fan D."/>
            <person name="Liu Y."/>
            <person name="Guan J."/>
            <person name="Zhang Y."/>
            <person name="Yu S."/>
            <person name="Liu X."/>
            <person name="Zhang Y."/>
            <person name="Hong G."/>
            <person name="Han B."/>
            <person name="Choisne N."/>
            <person name="Demange N."/>
            <person name="Orjeda G."/>
            <person name="Samain S."/>
            <person name="Cattolico L."/>
            <person name="Pelletier E."/>
            <person name="Couloux A."/>
            <person name="Segurens B."/>
            <person name="Wincker P."/>
            <person name="D'Hont A."/>
            <person name="Scarpelli C."/>
            <person name="Weissenbach J."/>
            <person name="Salanoubat M."/>
            <person name="Quetier F."/>
            <person name="Yu Y."/>
            <person name="Kim H.R."/>
            <person name="Rambo T."/>
            <person name="Currie J."/>
            <person name="Collura K."/>
            <person name="Luo M."/>
            <person name="Yang T."/>
            <person name="Ammiraju J.S.S."/>
            <person name="Engler F."/>
            <person name="Soderlund C."/>
            <person name="Wing R.A."/>
            <person name="Palmer L.E."/>
            <person name="de la Bastide M."/>
            <person name="Spiegel L."/>
            <person name="Nascimento L."/>
            <person name="Zutavern T."/>
            <person name="O'Shaughnessy A."/>
            <person name="Dike S."/>
            <person name="Dedhia N."/>
            <person name="Preston R."/>
            <person name="Balija V."/>
            <person name="McCombie W.R."/>
            <person name="Chow T."/>
            <person name="Chen H."/>
            <person name="Chung M."/>
            <person name="Chen C."/>
            <person name="Shaw J."/>
            <person name="Wu H."/>
            <person name="Hsiao K."/>
            <person name="Chao Y."/>
            <person name="Chu M."/>
            <person name="Cheng C."/>
            <person name="Hour A."/>
            <person name="Lee P."/>
            <person name="Lin S."/>
            <person name="Lin Y."/>
            <person name="Liou J."/>
            <person name="Liu S."/>
            <person name="Hsing Y."/>
            <person name="Raghuvanshi S."/>
            <person name="Mohanty A."/>
            <person name="Bharti A.K."/>
            <person name="Gaur A."/>
            <person name="Gupta V."/>
            <person name="Kumar D."/>
            <person name="Ravi V."/>
            <person name="Vij S."/>
            <person name="Kapur A."/>
            <person name="Khurana P."/>
            <person name="Khurana P."/>
            <person name="Khurana J.P."/>
            <person name="Tyagi A.K."/>
            <person name="Gaikwad K."/>
            <person name="Singh A."/>
            <person name="Dalal V."/>
            <person name="Srivastava S."/>
            <person name="Dixit A."/>
            <person name="Pal A.K."/>
            <person name="Ghazi I.A."/>
            <person name="Yadav M."/>
            <person name="Pandit A."/>
            <person name="Bhargava A."/>
            <person name="Sureshbabu K."/>
            <person name="Batra K."/>
            <person name="Sharma T.R."/>
            <person name="Mohapatra T."/>
            <person name="Singh N.K."/>
            <person name="Messing J."/>
            <person name="Nelson A.B."/>
            <person name="Fuks G."/>
            <person name="Kavchok S."/>
            <person name="Keizer G."/>
            <person name="Linton E."/>
            <person name="Llaca V."/>
            <person name="Song R."/>
            <person name="Tanyolac B."/>
            <person name="Young S."/>
            <person name="Ho-Il K."/>
            <person name="Hahn J.H."/>
            <person name="Sangsakoo G."/>
            <person name="Vanavichit A."/>
            <person name="de Mattos Luiz.A.T."/>
            <person name="Zimmer P.D."/>
            <person name="Malone G."/>
            <person name="Dellagostin O."/>
            <person name="de Oliveira A.C."/>
            <person name="Bevan M."/>
            <person name="Bancroft I."/>
            <person name="Minx P."/>
            <person name="Cordum H."/>
            <person name="Wilson R."/>
            <person name="Cheng Z."/>
            <person name="Jin W."/>
            <person name="Jiang J."/>
            <person name="Leong S.A."/>
            <person name="Iwama H."/>
            <person name="Gojobori T."/>
            <person name="Itoh T."/>
            <person name="Niimura Y."/>
            <person name="Fujii Y."/>
            <person name="Habara T."/>
            <person name="Sakai H."/>
            <person name="Sato Y."/>
            <person name="Wilson G."/>
            <person name="Kumar K."/>
            <person name="McCouch S."/>
            <person name="Juretic N."/>
            <person name="Hoen D."/>
            <person name="Wright S."/>
            <person name="Bruskiewich R."/>
            <person name="Bureau T."/>
            <person name="Miyao A."/>
            <person name="Hirochika H."/>
            <person name="Nishikawa T."/>
            <person name="Kadowaki K."/>
            <person name="Sugiura M."/>
            <person name="Burr B."/>
            <person name="Sasaki T."/>
        </authorList>
    </citation>
    <scope>NUCLEOTIDE SEQUENCE [LARGE SCALE GENOMIC DNA]</scope>
    <source>
        <strain evidence="3">cv. Nipponbare</strain>
    </source>
</reference>
<gene>
    <name evidence="2" type="ordered locus">Os12g0223000</name>
</gene>
<name>A0A0P0Y892_ORYSJ</name>
<dbReference type="AlphaFoldDB" id="A0A0P0Y892"/>
<dbReference type="Proteomes" id="UP000000763">
    <property type="component" value="Chromosome 12"/>
</dbReference>
<evidence type="ECO:0000313" key="3">
    <source>
        <dbReference type="Proteomes" id="UP000000763"/>
    </source>
</evidence>
<evidence type="ECO:0000256" key="1">
    <source>
        <dbReference type="SAM" id="Phobius"/>
    </source>
</evidence>
<keyword evidence="1" id="KW-0472">Membrane</keyword>
<keyword evidence="1" id="KW-0812">Transmembrane</keyword>
<sequence>MHTMLSALLLKLEQPHISDNISLLYLAHTCLIINISLLNVAGLTKSHYQTILPMYKIALSQGCFLLWPPHITRIVIPKQIPNPNAVKRKSRTSMEFFSAVCDIMFGSVG</sequence>
<reference evidence="3" key="2">
    <citation type="journal article" date="2008" name="Nucleic Acids Res.">
        <title>The rice annotation project database (RAP-DB): 2008 update.</title>
        <authorList>
            <consortium name="The rice annotation project (RAP)"/>
        </authorList>
    </citation>
    <scope>GENOME REANNOTATION</scope>
    <source>
        <strain evidence="3">cv. Nipponbare</strain>
    </source>
</reference>
<accession>A0A0P0Y892</accession>
<feature type="transmembrane region" description="Helical" evidence="1">
    <location>
        <begin position="25"/>
        <end position="44"/>
    </location>
</feature>
<proteinExistence type="predicted"/>